<organism evidence="2 3">
    <name type="scientific">Clarias magur</name>
    <name type="common">Asian catfish</name>
    <name type="synonym">Macropteronotus magur</name>
    <dbReference type="NCBI Taxonomy" id="1594786"/>
    <lineage>
        <taxon>Eukaryota</taxon>
        <taxon>Metazoa</taxon>
        <taxon>Chordata</taxon>
        <taxon>Craniata</taxon>
        <taxon>Vertebrata</taxon>
        <taxon>Euteleostomi</taxon>
        <taxon>Actinopterygii</taxon>
        <taxon>Neopterygii</taxon>
        <taxon>Teleostei</taxon>
        <taxon>Ostariophysi</taxon>
        <taxon>Siluriformes</taxon>
        <taxon>Clariidae</taxon>
        <taxon>Clarias</taxon>
    </lineage>
</organism>
<evidence type="ECO:0000256" key="1">
    <source>
        <dbReference type="SAM" id="Phobius"/>
    </source>
</evidence>
<reference evidence="2" key="1">
    <citation type="submission" date="2020-07" db="EMBL/GenBank/DDBJ databases">
        <title>Clarias magur genome sequencing, assembly and annotation.</title>
        <authorList>
            <person name="Kushwaha B."/>
            <person name="Kumar R."/>
            <person name="Das P."/>
            <person name="Joshi C.G."/>
            <person name="Kumar D."/>
            <person name="Nagpure N.S."/>
            <person name="Pandey M."/>
            <person name="Agarwal S."/>
            <person name="Srivastava S."/>
            <person name="Singh M."/>
            <person name="Sahoo L."/>
            <person name="Jayasankar P."/>
            <person name="Meher P.K."/>
            <person name="Koringa P.G."/>
            <person name="Iquebal M.A."/>
            <person name="Das S.P."/>
            <person name="Bit A."/>
            <person name="Patnaik S."/>
            <person name="Patel N."/>
            <person name="Shah T.M."/>
            <person name="Hinsu A."/>
            <person name="Jena J.K."/>
        </authorList>
    </citation>
    <scope>NUCLEOTIDE SEQUENCE</scope>
    <source>
        <strain evidence="2">CIFAMagur01</strain>
        <tissue evidence="2">Testis</tissue>
    </source>
</reference>
<comment type="caution">
    <text evidence="2">The sequence shown here is derived from an EMBL/GenBank/DDBJ whole genome shotgun (WGS) entry which is preliminary data.</text>
</comment>
<feature type="transmembrane region" description="Helical" evidence="1">
    <location>
        <begin position="15"/>
        <end position="32"/>
    </location>
</feature>
<name>A0A8J4U3Q5_CLAMG</name>
<keyword evidence="1" id="KW-0472">Membrane</keyword>
<feature type="non-terminal residue" evidence="2">
    <location>
        <position position="51"/>
    </location>
</feature>
<protein>
    <submittedName>
        <fullName evidence="2">Uncharacterized protein</fullName>
    </submittedName>
</protein>
<sequence>MKTAPEAKFQSSDSLAVQVHILLFDMLLVGYIEDVQDYKRKEVRRQRKSAQ</sequence>
<keyword evidence="3" id="KW-1185">Reference proteome</keyword>
<keyword evidence="1" id="KW-0812">Transmembrane</keyword>
<evidence type="ECO:0000313" key="2">
    <source>
        <dbReference type="EMBL" id="KAF5905275.1"/>
    </source>
</evidence>
<evidence type="ECO:0000313" key="3">
    <source>
        <dbReference type="Proteomes" id="UP000727407"/>
    </source>
</evidence>
<dbReference type="EMBL" id="QNUK01000047">
    <property type="protein sequence ID" value="KAF5905275.1"/>
    <property type="molecule type" value="Genomic_DNA"/>
</dbReference>
<accession>A0A8J4U3Q5</accession>
<proteinExistence type="predicted"/>
<dbReference type="AlphaFoldDB" id="A0A8J4U3Q5"/>
<keyword evidence="1" id="KW-1133">Transmembrane helix</keyword>
<dbReference type="Proteomes" id="UP000727407">
    <property type="component" value="Unassembled WGS sequence"/>
</dbReference>
<gene>
    <name evidence="2" type="ORF">DAT39_005059</name>
</gene>